<dbReference type="Pfam" id="PF14534">
    <property type="entry name" value="DUF4440"/>
    <property type="match status" value="1"/>
</dbReference>
<dbReference type="SUPFAM" id="SSF54427">
    <property type="entry name" value="NTF2-like"/>
    <property type="match status" value="1"/>
</dbReference>
<dbReference type="InterPro" id="IPR032710">
    <property type="entry name" value="NTF2-like_dom_sf"/>
</dbReference>
<sequence length="124" mass="14212">MTEEDILNLSKKKFASWQYTDVNVFSRIFDERGLIFKEKDNAITKNQMIAQMESKECTFEEIDLKNTMVRVFGTSAVVHGEGDFTIIKSGKTSAVHLNFLDVWVERENGWQLVSSHYATPISAE</sequence>
<keyword evidence="3" id="KW-1185">Reference proteome</keyword>
<dbReference type="Gene3D" id="3.10.450.50">
    <property type="match status" value="1"/>
</dbReference>
<name>A0ABT7YC45_9BACT</name>
<dbReference type="InterPro" id="IPR027843">
    <property type="entry name" value="DUF4440"/>
</dbReference>
<protein>
    <submittedName>
        <fullName evidence="2">Nuclear transport factor 2 family protein</fullName>
    </submittedName>
</protein>
<gene>
    <name evidence="2" type="ORF">QVH07_07980</name>
</gene>
<dbReference type="EMBL" id="JAUEPH010000003">
    <property type="protein sequence ID" value="MDN3204084.1"/>
    <property type="molecule type" value="Genomic_DNA"/>
</dbReference>
<reference evidence="2" key="1">
    <citation type="submission" date="2023-06" db="EMBL/GenBank/DDBJ databases">
        <title>Robiginitalea aurantiacus sp. nov. and Algoriphagus sediminis sp. nov., isolated from coastal sediment.</title>
        <authorList>
            <person name="Zhou Z.Y."/>
            <person name="An J."/>
            <person name="Jia Y.W."/>
            <person name="Du Z.J."/>
        </authorList>
    </citation>
    <scope>NUCLEOTIDE SEQUENCE</scope>
    <source>
        <strain evidence="2">C2-7</strain>
    </source>
</reference>
<dbReference type="Proteomes" id="UP001171916">
    <property type="component" value="Unassembled WGS sequence"/>
</dbReference>
<evidence type="ECO:0000313" key="2">
    <source>
        <dbReference type="EMBL" id="MDN3204084.1"/>
    </source>
</evidence>
<feature type="domain" description="DUF4440" evidence="1">
    <location>
        <begin position="11"/>
        <end position="112"/>
    </location>
</feature>
<accession>A0ABT7YC45</accession>
<organism evidence="2 3">
    <name type="scientific">Algoriphagus sediminis</name>
    <dbReference type="NCBI Taxonomy" id="3057113"/>
    <lineage>
        <taxon>Bacteria</taxon>
        <taxon>Pseudomonadati</taxon>
        <taxon>Bacteroidota</taxon>
        <taxon>Cytophagia</taxon>
        <taxon>Cytophagales</taxon>
        <taxon>Cyclobacteriaceae</taxon>
        <taxon>Algoriphagus</taxon>
    </lineage>
</organism>
<proteinExistence type="predicted"/>
<evidence type="ECO:0000313" key="3">
    <source>
        <dbReference type="Proteomes" id="UP001171916"/>
    </source>
</evidence>
<comment type="caution">
    <text evidence="2">The sequence shown here is derived from an EMBL/GenBank/DDBJ whole genome shotgun (WGS) entry which is preliminary data.</text>
</comment>
<evidence type="ECO:0000259" key="1">
    <source>
        <dbReference type="Pfam" id="PF14534"/>
    </source>
</evidence>
<dbReference type="RefSeq" id="WP_289999638.1">
    <property type="nucleotide sequence ID" value="NZ_JAUEPH010000003.1"/>
</dbReference>